<dbReference type="SUPFAM" id="SSF161098">
    <property type="entry name" value="MetI-like"/>
    <property type="match status" value="1"/>
</dbReference>
<keyword evidence="3 10" id="KW-0813">Transport</keyword>
<accession>A0A317PZR3</accession>
<evidence type="ECO:0000256" key="6">
    <source>
        <dbReference type="ARBA" id="ARBA00022692"/>
    </source>
</evidence>
<keyword evidence="7" id="KW-0029">Amino-acid transport</keyword>
<proteinExistence type="inferred from homology"/>
<evidence type="ECO:0000256" key="5">
    <source>
        <dbReference type="ARBA" id="ARBA00022519"/>
    </source>
</evidence>
<dbReference type="Proteomes" id="UP000246744">
    <property type="component" value="Unassembled WGS sequence"/>
</dbReference>
<dbReference type="PANTHER" id="PTHR30614:SF0">
    <property type="entry name" value="L-CYSTINE TRANSPORT SYSTEM PERMEASE PROTEIN TCYL"/>
    <property type="match status" value="1"/>
</dbReference>
<evidence type="ECO:0000256" key="10">
    <source>
        <dbReference type="RuleBase" id="RU363032"/>
    </source>
</evidence>
<keyword evidence="9 10" id="KW-0472">Membrane</keyword>
<dbReference type="AlphaFoldDB" id="A0A317PZR3"/>
<organism evidence="12 13">
    <name type="scientific">Mangrovibacter plantisponsor</name>
    <dbReference type="NCBI Taxonomy" id="451513"/>
    <lineage>
        <taxon>Bacteria</taxon>
        <taxon>Pseudomonadati</taxon>
        <taxon>Pseudomonadota</taxon>
        <taxon>Gammaproteobacteria</taxon>
        <taxon>Enterobacterales</taxon>
        <taxon>Enterobacteriaceae</taxon>
        <taxon>Mangrovibacter</taxon>
    </lineage>
</organism>
<dbReference type="InterPro" id="IPR043429">
    <property type="entry name" value="ArtM/GltK/GlnP/TcyL/YhdX-like"/>
</dbReference>
<dbReference type="PANTHER" id="PTHR30614">
    <property type="entry name" value="MEMBRANE COMPONENT OF AMINO ACID ABC TRANSPORTER"/>
    <property type="match status" value="1"/>
</dbReference>
<dbReference type="EMBL" id="QGTS01000006">
    <property type="protein sequence ID" value="PWW09160.1"/>
    <property type="molecule type" value="Genomic_DNA"/>
</dbReference>
<protein>
    <submittedName>
        <fullName evidence="12">Amino acid ABC transporter membrane protein 1 (PAAT family)</fullName>
    </submittedName>
</protein>
<evidence type="ECO:0000256" key="4">
    <source>
        <dbReference type="ARBA" id="ARBA00022475"/>
    </source>
</evidence>
<evidence type="ECO:0000256" key="7">
    <source>
        <dbReference type="ARBA" id="ARBA00022970"/>
    </source>
</evidence>
<dbReference type="InterPro" id="IPR035906">
    <property type="entry name" value="MetI-like_sf"/>
</dbReference>
<evidence type="ECO:0000259" key="11">
    <source>
        <dbReference type="PROSITE" id="PS50928"/>
    </source>
</evidence>
<dbReference type="NCBIfam" id="TIGR01726">
    <property type="entry name" value="HEQRo_perm_3TM"/>
    <property type="match status" value="1"/>
</dbReference>
<dbReference type="RefSeq" id="WP_110025898.1">
    <property type="nucleotide sequence ID" value="NZ_QGTS01000006.1"/>
</dbReference>
<reference evidence="12 13" key="1">
    <citation type="submission" date="2018-05" db="EMBL/GenBank/DDBJ databases">
        <title>Genomic Encyclopedia of Type Strains, Phase IV (KMG-IV): sequencing the most valuable type-strain genomes for metagenomic binning, comparative biology and taxonomic classification.</title>
        <authorList>
            <person name="Goeker M."/>
        </authorList>
    </citation>
    <scope>NUCLEOTIDE SEQUENCE [LARGE SCALE GENOMIC DNA]</scope>
    <source>
        <strain evidence="12 13">DSM 19579</strain>
    </source>
</reference>
<evidence type="ECO:0000256" key="9">
    <source>
        <dbReference type="ARBA" id="ARBA00023136"/>
    </source>
</evidence>
<keyword evidence="13" id="KW-1185">Reference proteome</keyword>
<evidence type="ECO:0000256" key="3">
    <source>
        <dbReference type="ARBA" id="ARBA00022448"/>
    </source>
</evidence>
<sequence>MPAFFTHFASWLPALLHGALTTAALCLVAMVAGFLVGIGVWRMSGSPARVWRGVAHGWVSLFRGTPVLAQLLLCFYLPSQLGLNLPVFLAAAVALTLNTAAYQSQILKSGFASIAPGQLEAAAICGLSSRQILWRIQVPQVLRLTLPSLLSELIDVVKASAVVSVIALTDLMRVGQQLASSTYQPLQVYLSVALIYLALTSLLALAGRQAERYWQRESR</sequence>
<evidence type="ECO:0000313" key="13">
    <source>
        <dbReference type="Proteomes" id="UP000246744"/>
    </source>
</evidence>
<dbReference type="GO" id="GO:0043190">
    <property type="term" value="C:ATP-binding cassette (ABC) transporter complex"/>
    <property type="evidence" value="ECO:0007669"/>
    <property type="project" value="InterPro"/>
</dbReference>
<dbReference type="OrthoDB" id="9809799at2"/>
<dbReference type="PROSITE" id="PS50928">
    <property type="entry name" value="ABC_TM1"/>
    <property type="match status" value="1"/>
</dbReference>
<comment type="similarity">
    <text evidence="2">Belongs to the binding-protein-dependent transport system permease family. HisMQ subfamily.</text>
</comment>
<dbReference type="Gene3D" id="1.10.3720.10">
    <property type="entry name" value="MetI-like"/>
    <property type="match status" value="1"/>
</dbReference>
<comment type="subcellular location">
    <subcellularLocation>
        <location evidence="1">Cell inner membrane</location>
        <topology evidence="1">Multi-pass membrane protein</topology>
    </subcellularLocation>
    <subcellularLocation>
        <location evidence="10">Cell membrane</location>
        <topology evidence="10">Multi-pass membrane protein</topology>
    </subcellularLocation>
</comment>
<keyword evidence="5" id="KW-0997">Cell inner membrane</keyword>
<evidence type="ECO:0000256" key="1">
    <source>
        <dbReference type="ARBA" id="ARBA00004429"/>
    </source>
</evidence>
<dbReference type="Pfam" id="PF00528">
    <property type="entry name" value="BPD_transp_1"/>
    <property type="match status" value="1"/>
</dbReference>
<feature type="domain" description="ABC transmembrane type-1" evidence="11">
    <location>
        <begin position="19"/>
        <end position="207"/>
    </location>
</feature>
<keyword evidence="4" id="KW-1003">Cell membrane</keyword>
<dbReference type="InterPro" id="IPR000515">
    <property type="entry name" value="MetI-like"/>
</dbReference>
<feature type="transmembrane region" description="Helical" evidence="10">
    <location>
        <begin position="20"/>
        <end position="41"/>
    </location>
</feature>
<keyword evidence="8 10" id="KW-1133">Transmembrane helix</keyword>
<dbReference type="GO" id="GO:0015184">
    <property type="term" value="F:L-cystine transmembrane transporter activity"/>
    <property type="evidence" value="ECO:0007669"/>
    <property type="project" value="TreeGrafter"/>
</dbReference>
<name>A0A317PZR3_9ENTR</name>
<comment type="caution">
    <text evidence="12">The sequence shown here is derived from an EMBL/GenBank/DDBJ whole genome shotgun (WGS) entry which is preliminary data.</text>
</comment>
<feature type="transmembrane region" description="Helical" evidence="10">
    <location>
        <begin position="188"/>
        <end position="206"/>
    </location>
</feature>
<keyword evidence="6 10" id="KW-0812">Transmembrane</keyword>
<evidence type="ECO:0000256" key="2">
    <source>
        <dbReference type="ARBA" id="ARBA00010072"/>
    </source>
</evidence>
<dbReference type="InterPro" id="IPR010065">
    <property type="entry name" value="AA_ABC_transptr_permease_3TM"/>
</dbReference>
<gene>
    <name evidence="12" type="ORF">DES37_106284</name>
</gene>
<evidence type="ECO:0000256" key="8">
    <source>
        <dbReference type="ARBA" id="ARBA00022989"/>
    </source>
</evidence>
<dbReference type="CDD" id="cd06261">
    <property type="entry name" value="TM_PBP2"/>
    <property type="match status" value="1"/>
</dbReference>
<evidence type="ECO:0000313" key="12">
    <source>
        <dbReference type="EMBL" id="PWW09160.1"/>
    </source>
</evidence>